<dbReference type="NCBIfam" id="TIGR00317">
    <property type="entry name" value="cobS"/>
    <property type="match status" value="1"/>
</dbReference>
<evidence type="ECO:0000256" key="17">
    <source>
        <dbReference type="ARBA" id="ARBA00048623"/>
    </source>
</evidence>
<feature type="transmembrane region" description="Helical" evidence="19">
    <location>
        <begin position="176"/>
        <end position="203"/>
    </location>
</feature>
<comment type="subcellular location">
    <subcellularLocation>
        <location evidence="2 19">Cell membrane</location>
        <topology evidence="2 19">Multi-pass membrane protein</topology>
    </subcellularLocation>
</comment>
<dbReference type="HAMAP" id="MF_00719">
    <property type="entry name" value="CobS"/>
    <property type="match status" value="1"/>
</dbReference>
<evidence type="ECO:0000313" key="20">
    <source>
        <dbReference type="EMBL" id="WPJ94610.1"/>
    </source>
</evidence>
<keyword evidence="7 19" id="KW-1003">Cell membrane</keyword>
<evidence type="ECO:0000256" key="9">
    <source>
        <dbReference type="ARBA" id="ARBA00022679"/>
    </source>
</evidence>
<evidence type="ECO:0000256" key="3">
    <source>
        <dbReference type="ARBA" id="ARBA00004663"/>
    </source>
</evidence>
<feature type="transmembrane region" description="Helical" evidence="19">
    <location>
        <begin position="32"/>
        <end position="54"/>
    </location>
</feature>
<organism evidence="20 21">
    <name type="scientific">Coraliomargarita algicola</name>
    <dbReference type="NCBI Taxonomy" id="3092156"/>
    <lineage>
        <taxon>Bacteria</taxon>
        <taxon>Pseudomonadati</taxon>
        <taxon>Verrucomicrobiota</taxon>
        <taxon>Opitutia</taxon>
        <taxon>Puniceicoccales</taxon>
        <taxon>Coraliomargaritaceae</taxon>
        <taxon>Coraliomargarita</taxon>
    </lineage>
</organism>
<comment type="pathway">
    <text evidence="3 19">Cofactor biosynthesis; adenosylcobalamin biosynthesis; adenosylcobalamin from cob(II)yrinate a,c-diamide: step 7/7.</text>
</comment>
<comment type="function">
    <text evidence="14 19">Joins adenosylcobinamide-GDP and alpha-ribazole to generate adenosylcobalamin (Ado-cobalamin). Also synthesizes adenosylcobalamin 5'-phosphate from adenosylcobinamide-GDP and alpha-ribazole 5'-phosphate.</text>
</comment>
<proteinExistence type="inferred from homology"/>
<dbReference type="PANTHER" id="PTHR34148:SF1">
    <property type="entry name" value="ADENOSYLCOBINAMIDE-GDP RIBAZOLETRANSFERASE"/>
    <property type="match status" value="1"/>
</dbReference>
<keyword evidence="8 19" id="KW-0169">Cobalamin biosynthesis</keyword>
<evidence type="ECO:0000256" key="19">
    <source>
        <dbReference type="HAMAP-Rule" id="MF_00719"/>
    </source>
</evidence>
<evidence type="ECO:0000256" key="15">
    <source>
        <dbReference type="ARBA" id="ARBA00032605"/>
    </source>
</evidence>
<feature type="transmembrane region" description="Helical" evidence="19">
    <location>
        <begin position="223"/>
        <end position="242"/>
    </location>
</feature>
<keyword evidence="12 19" id="KW-1133">Transmembrane helix</keyword>
<keyword evidence="9 19" id="KW-0808">Transferase</keyword>
<evidence type="ECO:0000256" key="12">
    <source>
        <dbReference type="ARBA" id="ARBA00022989"/>
    </source>
</evidence>
<evidence type="ECO:0000256" key="18">
    <source>
        <dbReference type="ARBA" id="ARBA00049504"/>
    </source>
</evidence>
<evidence type="ECO:0000256" key="11">
    <source>
        <dbReference type="ARBA" id="ARBA00022842"/>
    </source>
</evidence>
<keyword evidence="10 19" id="KW-0812">Transmembrane</keyword>
<dbReference type="Pfam" id="PF02654">
    <property type="entry name" value="CobS"/>
    <property type="match status" value="1"/>
</dbReference>
<dbReference type="EC" id="2.7.8.26" evidence="5 19"/>
<evidence type="ECO:0000256" key="4">
    <source>
        <dbReference type="ARBA" id="ARBA00010561"/>
    </source>
</evidence>
<comment type="similarity">
    <text evidence="4 19">Belongs to the CobS family.</text>
</comment>
<evidence type="ECO:0000256" key="8">
    <source>
        <dbReference type="ARBA" id="ARBA00022573"/>
    </source>
</evidence>
<evidence type="ECO:0000256" key="6">
    <source>
        <dbReference type="ARBA" id="ARBA00015850"/>
    </source>
</evidence>
<feature type="transmembrane region" description="Helical" evidence="19">
    <location>
        <begin position="104"/>
        <end position="122"/>
    </location>
</feature>
<dbReference type="GO" id="GO:0051073">
    <property type="term" value="F:adenosylcobinamide-GDP ribazoletransferase activity"/>
    <property type="evidence" value="ECO:0007669"/>
    <property type="project" value="UniProtKB-EC"/>
</dbReference>
<dbReference type="InterPro" id="IPR003805">
    <property type="entry name" value="CobS"/>
</dbReference>
<evidence type="ECO:0000256" key="16">
    <source>
        <dbReference type="ARBA" id="ARBA00032853"/>
    </source>
</evidence>
<dbReference type="Proteomes" id="UP001324993">
    <property type="component" value="Chromosome"/>
</dbReference>
<comment type="catalytic activity">
    <reaction evidence="18 19">
        <text>alpha-ribazole 5'-phosphate + adenosylcob(III)inamide-GDP = adenosylcob(III)alamin 5'-phosphate + GMP + H(+)</text>
        <dbReference type="Rhea" id="RHEA:23560"/>
        <dbReference type="ChEBI" id="CHEBI:15378"/>
        <dbReference type="ChEBI" id="CHEBI:57918"/>
        <dbReference type="ChEBI" id="CHEBI:58115"/>
        <dbReference type="ChEBI" id="CHEBI:60487"/>
        <dbReference type="ChEBI" id="CHEBI:60493"/>
        <dbReference type="EC" id="2.7.8.26"/>
    </reaction>
</comment>
<gene>
    <name evidence="19 20" type="primary">cobS</name>
    <name evidence="20" type="ORF">SH580_14335</name>
</gene>
<keyword evidence="13 19" id="KW-0472">Membrane</keyword>
<feature type="transmembrane region" description="Helical" evidence="19">
    <location>
        <begin position="134"/>
        <end position="155"/>
    </location>
</feature>
<evidence type="ECO:0000256" key="5">
    <source>
        <dbReference type="ARBA" id="ARBA00013200"/>
    </source>
</evidence>
<accession>A0ABZ0RIJ1</accession>
<dbReference type="RefSeq" id="WP_319831526.1">
    <property type="nucleotide sequence ID" value="NZ_CP138858.1"/>
</dbReference>
<evidence type="ECO:0000256" key="7">
    <source>
        <dbReference type="ARBA" id="ARBA00022475"/>
    </source>
</evidence>
<keyword evidence="21" id="KW-1185">Reference proteome</keyword>
<keyword evidence="11 19" id="KW-0460">Magnesium</keyword>
<dbReference type="PANTHER" id="PTHR34148">
    <property type="entry name" value="ADENOSYLCOBINAMIDE-GDP RIBAZOLETRANSFERASE"/>
    <property type="match status" value="1"/>
</dbReference>
<dbReference type="EMBL" id="CP138858">
    <property type="protein sequence ID" value="WPJ94610.1"/>
    <property type="molecule type" value="Genomic_DNA"/>
</dbReference>
<evidence type="ECO:0000256" key="13">
    <source>
        <dbReference type="ARBA" id="ARBA00023136"/>
    </source>
</evidence>
<evidence type="ECO:0000313" key="21">
    <source>
        <dbReference type="Proteomes" id="UP001324993"/>
    </source>
</evidence>
<evidence type="ECO:0000256" key="10">
    <source>
        <dbReference type="ARBA" id="ARBA00022692"/>
    </source>
</evidence>
<comment type="catalytic activity">
    <reaction evidence="17 19">
        <text>alpha-ribazole + adenosylcob(III)inamide-GDP = adenosylcob(III)alamin + GMP + H(+)</text>
        <dbReference type="Rhea" id="RHEA:16049"/>
        <dbReference type="ChEBI" id="CHEBI:10329"/>
        <dbReference type="ChEBI" id="CHEBI:15378"/>
        <dbReference type="ChEBI" id="CHEBI:18408"/>
        <dbReference type="ChEBI" id="CHEBI:58115"/>
        <dbReference type="ChEBI" id="CHEBI:60487"/>
        <dbReference type="EC" id="2.7.8.26"/>
    </reaction>
</comment>
<reference evidence="20 21" key="1">
    <citation type="submission" date="2023-11" db="EMBL/GenBank/DDBJ databases">
        <title>Coraliomargarita sp. nov., isolated from marine algae.</title>
        <authorList>
            <person name="Lee J.K."/>
            <person name="Baek J.H."/>
            <person name="Kim J.M."/>
            <person name="Choi D.G."/>
            <person name="Jeon C.O."/>
        </authorList>
    </citation>
    <scope>NUCLEOTIDE SEQUENCE [LARGE SCALE GENOMIC DNA]</scope>
    <source>
        <strain evidence="20 21">J2-16</strain>
    </source>
</reference>
<evidence type="ECO:0000256" key="2">
    <source>
        <dbReference type="ARBA" id="ARBA00004651"/>
    </source>
</evidence>
<evidence type="ECO:0000256" key="1">
    <source>
        <dbReference type="ARBA" id="ARBA00001946"/>
    </source>
</evidence>
<protein>
    <recommendedName>
        <fullName evidence="6 19">Adenosylcobinamide-GDP ribazoletransferase</fullName>
        <ecNumber evidence="5 19">2.7.8.26</ecNumber>
    </recommendedName>
    <alternativeName>
        <fullName evidence="16 19">Cobalamin synthase</fullName>
    </alternativeName>
    <alternativeName>
        <fullName evidence="15 19">Cobalamin-5'-phosphate synthase</fullName>
    </alternativeName>
</protein>
<name>A0ABZ0RIJ1_9BACT</name>
<sequence length="243" mass="25448">MLPGLITALRLLSILPIPGRESRHFIDGLPWYPAAGAVLGYLVCGVCLLAHAVAPDWGGLLAVLGLAASIALTRGLHLDGVADCADGFWGGHERRRRLEIMKDSRIGAFGVIALVLVLLGEWTALERMVDVDTIILIPVAFIVSRFGIVLLAHCFEYPRAQGTGAAVVKGATRRHLWQAFGVGLLLSLPAGVAAVPLWGAGIAMTLAVGFLGKWKIGGVSGDVLGAGCVLSEMTLLFAIVLGS</sequence>
<comment type="cofactor">
    <cofactor evidence="1 19">
        <name>Mg(2+)</name>
        <dbReference type="ChEBI" id="CHEBI:18420"/>
    </cofactor>
</comment>
<evidence type="ECO:0000256" key="14">
    <source>
        <dbReference type="ARBA" id="ARBA00025228"/>
    </source>
</evidence>